<dbReference type="EMBL" id="CP038489">
    <property type="protein sequence ID" value="QFZ29626.1"/>
    <property type="molecule type" value="Genomic_DNA"/>
</dbReference>
<proteinExistence type="predicted"/>
<sequence>MRCKKSVCHLDQQSDTSGSSSTEQTGTDNLDGTRVRAVVGTVGTVGTIGAVRGVGSGNSRGSSQSDNNSLELHYVIRCVDKEISSAREGEHWYLYPCALSPAPCARIVISFWRTTFMERRAMQSSIFISLRIIVYSVALGVFVWPFLLLCCCPAP</sequence>
<name>A0ACD0WQX0_CLALS</name>
<protein>
    <submittedName>
        <fullName evidence="1">Uncharacterized protein</fullName>
    </submittedName>
</protein>
<organism evidence="1 2">
    <name type="scientific">Clavispora lusitaniae</name>
    <name type="common">Candida lusitaniae</name>
    <dbReference type="NCBI Taxonomy" id="36911"/>
    <lineage>
        <taxon>Eukaryota</taxon>
        <taxon>Fungi</taxon>
        <taxon>Dikarya</taxon>
        <taxon>Ascomycota</taxon>
        <taxon>Saccharomycotina</taxon>
        <taxon>Pichiomycetes</taxon>
        <taxon>Metschnikowiaceae</taxon>
        <taxon>Clavispora</taxon>
    </lineage>
</organism>
<evidence type="ECO:0000313" key="2">
    <source>
        <dbReference type="Proteomes" id="UP000326582"/>
    </source>
</evidence>
<keyword evidence="2" id="KW-1185">Reference proteome</keyword>
<gene>
    <name evidence="1" type="ORF">EJF14_60137</name>
</gene>
<accession>A0ACD0WQX0</accession>
<dbReference type="Proteomes" id="UP000326582">
    <property type="component" value="Chromosome 6"/>
</dbReference>
<reference evidence="2" key="1">
    <citation type="journal article" date="2019" name="MBio">
        <title>Comparative genomics for the elucidation of multidrug resistance (MDR) in Candida lusitaniae.</title>
        <authorList>
            <person name="Kannan A."/>
            <person name="Asner S.A."/>
            <person name="Trachsel E."/>
            <person name="Kelly S."/>
            <person name="Parker J."/>
            <person name="Sanglard D."/>
        </authorList>
    </citation>
    <scope>NUCLEOTIDE SEQUENCE [LARGE SCALE GENOMIC DNA]</scope>
    <source>
        <strain evidence="2">P1</strain>
    </source>
</reference>
<evidence type="ECO:0000313" key="1">
    <source>
        <dbReference type="EMBL" id="QFZ29626.1"/>
    </source>
</evidence>